<comment type="pathway">
    <text evidence="2">Siderophore biosynthesis; enterobactin biosynthesis.</text>
</comment>
<dbReference type="InterPro" id="IPR041354">
    <property type="entry name" value="4PPT_N"/>
</dbReference>
<evidence type="ECO:0000256" key="4">
    <source>
        <dbReference type="ARBA" id="ARBA00011503"/>
    </source>
</evidence>
<dbReference type="InterPro" id="IPR003542">
    <property type="entry name" value="Enbac_synth_compD-like"/>
</dbReference>
<evidence type="ECO:0000256" key="10">
    <source>
        <dbReference type="ARBA" id="ARBA00049176"/>
    </source>
</evidence>
<dbReference type="InterPro" id="IPR008278">
    <property type="entry name" value="4-PPantetheinyl_Trfase_dom"/>
</dbReference>
<feature type="domain" description="4'-phosphopantetheinyl transferase N-terminal" evidence="13">
    <location>
        <begin position="36"/>
        <end position="98"/>
    </location>
</feature>
<protein>
    <recommendedName>
        <fullName evidence="5">Enterobactin synthase component D</fullName>
    </recommendedName>
    <alternativeName>
        <fullName evidence="8">4'-phosphopantetheinyl transferase EntD</fullName>
    </alternativeName>
    <alternativeName>
        <fullName evidence="9">Enterochelin synthase D</fullName>
    </alternativeName>
</protein>
<evidence type="ECO:0000256" key="5">
    <source>
        <dbReference type="ARBA" id="ARBA00019087"/>
    </source>
</evidence>
<dbReference type="Pfam" id="PF17837">
    <property type="entry name" value="4PPT_N"/>
    <property type="match status" value="1"/>
</dbReference>
<evidence type="ECO:0000259" key="13">
    <source>
        <dbReference type="Pfam" id="PF17837"/>
    </source>
</evidence>
<comment type="similarity">
    <text evidence="3">Belongs to the P-Pant transferase superfamily. EntD family.</text>
</comment>
<reference evidence="15" key="1">
    <citation type="journal article" date="2019" name="Int. J. Syst. Evol. Microbiol.">
        <title>The Global Catalogue of Microorganisms (GCM) 10K type strain sequencing project: providing services to taxonomists for standard genome sequencing and annotation.</title>
        <authorList>
            <consortium name="The Broad Institute Genomics Platform"/>
            <consortium name="The Broad Institute Genome Sequencing Center for Infectious Disease"/>
            <person name="Wu L."/>
            <person name="Ma J."/>
        </authorList>
    </citation>
    <scope>NUCLEOTIDE SEQUENCE [LARGE SCALE GENOMIC DNA]</scope>
    <source>
        <strain evidence="15">KACC 11407</strain>
    </source>
</reference>
<feature type="domain" description="4'-phosphopantetheinyl transferase" evidence="12">
    <location>
        <begin position="106"/>
        <end position="199"/>
    </location>
</feature>
<evidence type="ECO:0000256" key="2">
    <source>
        <dbReference type="ARBA" id="ARBA00004993"/>
    </source>
</evidence>
<proteinExistence type="inferred from homology"/>
<keyword evidence="7" id="KW-0259">Enterobactin biosynthesis</keyword>
<evidence type="ECO:0000256" key="6">
    <source>
        <dbReference type="ARBA" id="ARBA00022679"/>
    </source>
</evidence>
<dbReference type="PANTHER" id="PTHR38096:SF1">
    <property type="entry name" value="ENTEROBACTIN SYNTHASE COMPONENT D"/>
    <property type="match status" value="1"/>
</dbReference>
<dbReference type="Gene3D" id="3.90.470.20">
    <property type="entry name" value="4'-phosphopantetheinyl transferase domain"/>
    <property type="match status" value="1"/>
</dbReference>
<sequence>MALGVDGVCAATLRYACTPEALAQLSADNRHRYPRRNASLVRQIDFLAGRTCAERALHRAGLAMPAAIGTGSHGEPLWPPGFRGSISHGDGLAIAIVARESRAGRLGVDVQTRIEPGVAAEIRGRIATPEELALCAPAMDDAWLTLVFSAKESLFKALFPQVGTYFEFLDATLCAVHDARLTLRLNTTLSPQHVRGRCYDVVYGWMGTHAWTCCCA</sequence>
<gene>
    <name evidence="14" type="ORF">ACFPN1_03175</name>
</gene>
<dbReference type="SUPFAM" id="SSF56214">
    <property type="entry name" value="4'-phosphopantetheinyl transferase"/>
    <property type="match status" value="1"/>
</dbReference>
<comment type="function">
    <text evidence="1">Involved in the biosynthesis of the siderophore enterobactin (enterochelin), which is a macrocyclic trimeric lactone of N-(2,3-dihydroxybenzoyl)-serine. The serine trilactone serves as a scaffolding for the three catechol functionalities that provide hexadentate coordination for the tightly ligated iron(2+) atoms. Plays an essential role in the assembly of the enterobactin by catalyzing the transfer of the 4'-phosphopantetheine (Ppant) moiety from coenzyme A to the apo-domains of both EntB (ArCP domain) and EntF (PCP domain) to yield their holo-forms which make them competent for the activation of 2,3-dihydroxybenzoate (DHB) and L-serine, respectively.</text>
</comment>
<dbReference type="InterPro" id="IPR037143">
    <property type="entry name" value="4-PPantetheinyl_Trfase_dom_sf"/>
</dbReference>
<evidence type="ECO:0000259" key="12">
    <source>
        <dbReference type="Pfam" id="PF01648"/>
    </source>
</evidence>
<dbReference type="PANTHER" id="PTHR38096">
    <property type="entry name" value="ENTEROBACTIN SYNTHASE COMPONENT D"/>
    <property type="match status" value="1"/>
</dbReference>
<dbReference type="GO" id="GO:0016740">
    <property type="term" value="F:transferase activity"/>
    <property type="evidence" value="ECO:0007669"/>
    <property type="project" value="UniProtKB-KW"/>
</dbReference>
<comment type="catalytic activity">
    <reaction evidence="10">
        <text>apo-[aryl-carrier protein] + CoA = holo-[aryl-carrier protein] + adenosine 3',5'-bisphosphate + H(+)</text>
        <dbReference type="Rhea" id="RHEA:48404"/>
        <dbReference type="Rhea" id="RHEA-COMP:15903"/>
        <dbReference type="Rhea" id="RHEA-COMP:17557"/>
        <dbReference type="ChEBI" id="CHEBI:15378"/>
        <dbReference type="ChEBI" id="CHEBI:29999"/>
        <dbReference type="ChEBI" id="CHEBI:57287"/>
        <dbReference type="ChEBI" id="CHEBI:58343"/>
        <dbReference type="ChEBI" id="CHEBI:64479"/>
    </reaction>
</comment>
<dbReference type="EMBL" id="JBHSNM010000001">
    <property type="protein sequence ID" value="MFC5569068.1"/>
    <property type="molecule type" value="Genomic_DNA"/>
</dbReference>
<evidence type="ECO:0000313" key="14">
    <source>
        <dbReference type="EMBL" id="MFC5569068.1"/>
    </source>
</evidence>
<organism evidence="14 15">
    <name type="scientific">Lysobacter yangpyeongensis</name>
    <dbReference type="NCBI Taxonomy" id="346182"/>
    <lineage>
        <taxon>Bacteria</taxon>
        <taxon>Pseudomonadati</taxon>
        <taxon>Pseudomonadota</taxon>
        <taxon>Gammaproteobacteria</taxon>
        <taxon>Lysobacterales</taxon>
        <taxon>Lysobacteraceae</taxon>
        <taxon>Lysobacter</taxon>
    </lineage>
</organism>
<dbReference type="PRINTS" id="PR01399">
    <property type="entry name" value="ENTSNTHTASED"/>
</dbReference>
<keyword evidence="6 14" id="KW-0808">Transferase</keyword>
<evidence type="ECO:0000256" key="1">
    <source>
        <dbReference type="ARBA" id="ARBA00003937"/>
    </source>
</evidence>
<comment type="catalytic activity">
    <reaction evidence="11">
        <text>apo-[peptidyl-carrier protein] + CoA = holo-[peptidyl-carrier protein] + adenosine 3',5'-bisphosphate + H(+)</text>
        <dbReference type="Rhea" id="RHEA:46228"/>
        <dbReference type="Rhea" id="RHEA-COMP:11479"/>
        <dbReference type="Rhea" id="RHEA-COMP:11480"/>
        <dbReference type="ChEBI" id="CHEBI:15378"/>
        <dbReference type="ChEBI" id="CHEBI:29999"/>
        <dbReference type="ChEBI" id="CHEBI:57287"/>
        <dbReference type="ChEBI" id="CHEBI:58343"/>
        <dbReference type="ChEBI" id="CHEBI:64479"/>
    </reaction>
</comment>
<name>A0ABW0SJ39_9GAMM</name>
<dbReference type="Proteomes" id="UP001596036">
    <property type="component" value="Unassembled WGS sequence"/>
</dbReference>
<accession>A0ABW0SJ39</accession>
<dbReference type="RefSeq" id="WP_386752913.1">
    <property type="nucleotide sequence ID" value="NZ_JBHSNM010000001.1"/>
</dbReference>
<dbReference type="Pfam" id="PF01648">
    <property type="entry name" value="ACPS"/>
    <property type="match status" value="1"/>
</dbReference>
<comment type="subunit">
    <text evidence="4">EntB, EntD, EntE, and EntF form a multienzyme complex called enterobactin synthase.</text>
</comment>
<keyword evidence="15" id="KW-1185">Reference proteome</keyword>
<evidence type="ECO:0000256" key="8">
    <source>
        <dbReference type="ARBA" id="ARBA00029894"/>
    </source>
</evidence>
<comment type="caution">
    <text evidence="14">The sequence shown here is derived from an EMBL/GenBank/DDBJ whole genome shotgun (WGS) entry which is preliminary data.</text>
</comment>
<evidence type="ECO:0000256" key="3">
    <source>
        <dbReference type="ARBA" id="ARBA00008342"/>
    </source>
</evidence>
<evidence type="ECO:0000256" key="7">
    <source>
        <dbReference type="ARBA" id="ARBA00023191"/>
    </source>
</evidence>
<evidence type="ECO:0000256" key="9">
    <source>
        <dbReference type="ARBA" id="ARBA00031996"/>
    </source>
</evidence>
<evidence type="ECO:0000313" key="15">
    <source>
        <dbReference type="Proteomes" id="UP001596036"/>
    </source>
</evidence>
<evidence type="ECO:0000256" key="11">
    <source>
        <dbReference type="ARBA" id="ARBA00049191"/>
    </source>
</evidence>